<dbReference type="Gene3D" id="3.30.2350.10">
    <property type="entry name" value="Pseudouridine synthase"/>
    <property type="match status" value="1"/>
</dbReference>
<dbReference type="InterPro" id="IPR050188">
    <property type="entry name" value="RluA_PseudoU_synthase"/>
</dbReference>
<dbReference type="NCBIfam" id="TIGR00005">
    <property type="entry name" value="rluA_subfam"/>
    <property type="match status" value="1"/>
</dbReference>
<dbReference type="InterPro" id="IPR006224">
    <property type="entry name" value="PsdUridine_synth_RluA-like_CS"/>
</dbReference>
<dbReference type="Proteomes" id="UP000095209">
    <property type="component" value="Unassembled WGS sequence"/>
</dbReference>
<dbReference type="InterPro" id="IPR006225">
    <property type="entry name" value="PsdUridine_synth_RluC/D"/>
</dbReference>
<dbReference type="SUPFAM" id="SSF55120">
    <property type="entry name" value="Pseudouridine synthase"/>
    <property type="match status" value="1"/>
</dbReference>
<evidence type="ECO:0000256" key="3">
    <source>
        <dbReference type="ARBA" id="ARBA00023235"/>
    </source>
</evidence>
<evidence type="ECO:0000256" key="5">
    <source>
        <dbReference type="RuleBase" id="RU362028"/>
    </source>
</evidence>
<comment type="caution">
    <text evidence="7">The sequence shown here is derived from an EMBL/GenBank/DDBJ whole genome shotgun (WGS) entry which is preliminary data.</text>
</comment>
<dbReference type="FunFam" id="3.30.2350.10:FF:000005">
    <property type="entry name" value="Pseudouridine synthase"/>
    <property type="match status" value="1"/>
</dbReference>
<protein>
    <recommendedName>
        <fullName evidence="5">Pseudouridine synthase</fullName>
        <ecNumber evidence="5">5.4.99.-</ecNumber>
    </recommendedName>
</protein>
<dbReference type="EC" id="5.4.99.-" evidence="5"/>
<accession>A0A1E5LJV8</accession>
<keyword evidence="8" id="KW-1185">Reference proteome</keyword>
<dbReference type="PROSITE" id="PS01129">
    <property type="entry name" value="PSI_RLU"/>
    <property type="match status" value="1"/>
</dbReference>
<dbReference type="AlphaFoldDB" id="A0A1E5LJV8"/>
<evidence type="ECO:0000259" key="6">
    <source>
        <dbReference type="Pfam" id="PF00849"/>
    </source>
</evidence>
<dbReference type="Pfam" id="PF00849">
    <property type="entry name" value="PseudoU_synth_2"/>
    <property type="match status" value="1"/>
</dbReference>
<dbReference type="RefSeq" id="WP_069715664.1">
    <property type="nucleotide sequence ID" value="NZ_MJEH01000003.1"/>
</dbReference>
<dbReference type="InterPro" id="IPR020103">
    <property type="entry name" value="PsdUridine_synth_cat_dom_sf"/>
</dbReference>
<evidence type="ECO:0000256" key="2">
    <source>
        <dbReference type="ARBA" id="ARBA00010876"/>
    </source>
</evidence>
<feature type="active site" evidence="4">
    <location>
        <position position="140"/>
    </location>
</feature>
<dbReference type="PANTHER" id="PTHR21600">
    <property type="entry name" value="MITOCHONDRIAL RNA PSEUDOURIDINE SYNTHASE"/>
    <property type="match status" value="1"/>
</dbReference>
<dbReference type="PANTHER" id="PTHR21600:SF71">
    <property type="entry name" value="PSEUDOURIDINE SYNTHASE"/>
    <property type="match status" value="1"/>
</dbReference>
<keyword evidence="3 5" id="KW-0413">Isomerase</keyword>
<dbReference type="GO" id="GO:0009982">
    <property type="term" value="F:pseudouridine synthase activity"/>
    <property type="evidence" value="ECO:0007669"/>
    <property type="project" value="InterPro"/>
</dbReference>
<dbReference type="CDD" id="cd02869">
    <property type="entry name" value="PseudoU_synth_RluA_like"/>
    <property type="match status" value="1"/>
</dbReference>
<feature type="domain" description="Pseudouridine synthase RsuA/RluA-like" evidence="6">
    <location>
        <begin position="93"/>
        <end position="245"/>
    </location>
</feature>
<dbReference type="InterPro" id="IPR006145">
    <property type="entry name" value="PsdUridine_synth_RsuA/RluA"/>
</dbReference>
<evidence type="ECO:0000313" key="7">
    <source>
        <dbReference type="EMBL" id="OEH94308.1"/>
    </source>
</evidence>
<dbReference type="GO" id="GO:0000455">
    <property type="term" value="P:enzyme-directed rRNA pseudouridine synthesis"/>
    <property type="evidence" value="ECO:0007669"/>
    <property type="project" value="TreeGrafter"/>
</dbReference>
<evidence type="ECO:0000313" key="8">
    <source>
        <dbReference type="Proteomes" id="UP000095209"/>
    </source>
</evidence>
<comment type="similarity">
    <text evidence="2 5">Belongs to the pseudouridine synthase RluA family.</text>
</comment>
<comment type="function">
    <text evidence="5">Responsible for synthesis of pseudouridine from uracil.</text>
</comment>
<name>A0A1E5LJV8_9BACI</name>
<sequence>MQIERKGEWMELTLPDQWAGFSIETILRDVWKVPKKMVHQFRMNKLVTINGETVSWLKELQAGEKLQVRFFTKDAYGVIPNYFDLDVLYEDDHLLIVNKPAGMDTHPNEPNQEGTLANAVAYHYLSNGIETKVRHIHRLDKETTGAVIFAKHAVAGAILDRLLEQRAIKRTYMALLHGKLKKQAGIIDEPIGRDRHHATRRRVSPKGQAAVTHYEVINYEKQDDTTLVKVQLQTGRTHQIRVHMSYIGHPLVGDTLYGGSSSLPRQALHATKIVLPHPITAQQIECFAPPLDEPPIFEYDMMNI</sequence>
<evidence type="ECO:0000256" key="1">
    <source>
        <dbReference type="ARBA" id="ARBA00000073"/>
    </source>
</evidence>
<comment type="catalytic activity">
    <reaction evidence="1 5">
        <text>a uridine in RNA = a pseudouridine in RNA</text>
        <dbReference type="Rhea" id="RHEA:48348"/>
        <dbReference type="Rhea" id="RHEA-COMP:12068"/>
        <dbReference type="Rhea" id="RHEA-COMP:12069"/>
        <dbReference type="ChEBI" id="CHEBI:65314"/>
        <dbReference type="ChEBI" id="CHEBI:65315"/>
    </reaction>
</comment>
<dbReference type="GO" id="GO:0003723">
    <property type="term" value="F:RNA binding"/>
    <property type="evidence" value="ECO:0007669"/>
    <property type="project" value="InterPro"/>
</dbReference>
<reference evidence="7 8" key="1">
    <citation type="submission" date="2016-08" db="EMBL/GenBank/DDBJ databases">
        <title>Genome of Bacillus solimangrovi GH2-4.</title>
        <authorList>
            <person name="Lim S."/>
            <person name="Kim B.-C."/>
        </authorList>
    </citation>
    <scope>NUCLEOTIDE SEQUENCE [LARGE SCALE GENOMIC DNA]</scope>
    <source>
        <strain evidence="7 8">GH2-4</strain>
    </source>
</reference>
<organism evidence="7 8">
    <name type="scientific">Bacillus solimangrovi</name>
    <dbReference type="NCBI Taxonomy" id="1305675"/>
    <lineage>
        <taxon>Bacteria</taxon>
        <taxon>Bacillati</taxon>
        <taxon>Bacillota</taxon>
        <taxon>Bacilli</taxon>
        <taxon>Bacillales</taxon>
        <taxon>Bacillaceae</taxon>
        <taxon>Bacillus</taxon>
    </lineage>
</organism>
<dbReference type="STRING" id="1305675.BFG57_08610"/>
<gene>
    <name evidence="7" type="ORF">BFG57_08610</name>
</gene>
<dbReference type="EMBL" id="MJEH01000003">
    <property type="protein sequence ID" value="OEH94308.1"/>
    <property type="molecule type" value="Genomic_DNA"/>
</dbReference>
<dbReference type="GO" id="GO:0140098">
    <property type="term" value="F:catalytic activity, acting on RNA"/>
    <property type="evidence" value="ECO:0007669"/>
    <property type="project" value="UniProtKB-ARBA"/>
</dbReference>
<dbReference type="OrthoDB" id="9807829at2"/>
<evidence type="ECO:0000256" key="4">
    <source>
        <dbReference type="PIRSR" id="PIRSR606225-1"/>
    </source>
</evidence>
<proteinExistence type="inferred from homology"/>